<protein>
    <recommendedName>
        <fullName evidence="8">High-potential iron-sulfur protein</fullName>
        <shortName evidence="8">HiPIP</shortName>
    </recommendedName>
</protein>
<keyword evidence="5 8" id="KW-0249">Electron transport</keyword>
<keyword evidence="7 8" id="KW-0411">Iron-sulfur</keyword>
<keyword evidence="2 8" id="KW-0813">Transport</keyword>
<evidence type="ECO:0000259" key="9">
    <source>
        <dbReference type="PROSITE" id="PS51373"/>
    </source>
</evidence>
<dbReference type="Pfam" id="PF01355">
    <property type="entry name" value="HIPIP"/>
    <property type="match status" value="1"/>
</dbReference>
<evidence type="ECO:0000256" key="5">
    <source>
        <dbReference type="ARBA" id="ARBA00022982"/>
    </source>
</evidence>
<dbReference type="RefSeq" id="WP_373655109.1">
    <property type="nucleotide sequence ID" value="NZ_JBGUAW010000003.1"/>
</dbReference>
<sequence>MRKKDRPVPRRRFLEHVLRTAAACAGLGLTGVPARATTKVTKEAAAYQDSPKSGQQCSECQFWQGAYTCGRVKGRIAPDGWCALYKPSS</sequence>
<keyword evidence="3 8" id="KW-0004">4Fe-4S</keyword>
<dbReference type="PROSITE" id="PS51318">
    <property type="entry name" value="TAT"/>
    <property type="match status" value="1"/>
</dbReference>
<evidence type="ECO:0000313" key="10">
    <source>
        <dbReference type="EMBL" id="MFA9460326.1"/>
    </source>
</evidence>
<dbReference type="InterPro" id="IPR000170">
    <property type="entry name" value="High_potential_FeS_prot"/>
</dbReference>
<evidence type="ECO:0000256" key="4">
    <source>
        <dbReference type="ARBA" id="ARBA00022723"/>
    </source>
</evidence>
<dbReference type="Gene3D" id="4.10.490.10">
    <property type="entry name" value="High potential iron-sulphur protein"/>
    <property type="match status" value="1"/>
</dbReference>
<gene>
    <name evidence="10" type="ORF">ACERLL_05740</name>
</gene>
<evidence type="ECO:0000256" key="1">
    <source>
        <dbReference type="ARBA" id="ARBA00002137"/>
    </source>
</evidence>
<evidence type="ECO:0000256" key="3">
    <source>
        <dbReference type="ARBA" id="ARBA00022485"/>
    </source>
</evidence>
<name>A0ABV4TVY9_9GAMM</name>
<dbReference type="InterPro" id="IPR006311">
    <property type="entry name" value="TAT_signal"/>
</dbReference>
<evidence type="ECO:0000256" key="7">
    <source>
        <dbReference type="ARBA" id="ARBA00023014"/>
    </source>
</evidence>
<feature type="domain" description="High potential iron-sulfur proteins family profile" evidence="9">
    <location>
        <begin position="21"/>
        <end position="89"/>
    </location>
</feature>
<dbReference type="SUPFAM" id="SSF57652">
    <property type="entry name" value="HIPIP (high potential iron protein)"/>
    <property type="match status" value="1"/>
</dbReference>
<evidence type="ECO:0000313" key="11">
    <source>
        <dbReference type="Proteomes" id="UP001575181"/>
    </source>
</evidence>
<organism evidence="10 11">
    <name type="scientific">Thiohalorhabdus methylotrophus</name>
    <dbReference type="NCBI Taxonomy" id="3242694"/>
    <lineage>
        <taxon>Bacteria</taxon>
        <taxon>Pseudomonadati</taxon>
        <taxon>Pseudomonadota</taxon>
        <taxon>Gammaproteobacteria</taxon>
        <taxon>Thiohalorhabdales</taxon>
        <taxon>Thiohalorhabdaceae</taxon>
        <taxon>Thiohalorhabdus</taxon>
    </lineage>
</organism>
<comment type="function">
    <text evidence="1 8">Specific class of high-redox-potential 4Fe-4S ferredoxins. Functions in anaerobic electron transport in most purple and in some other photosynthetic bacteria and in at least one genus (Paracoccus) of halophilic, denitrifying bacteria.</text>
</comment>
<accession>A0ABV4TVY9</accession>
<dbReference type="InterPro" id="IPR036369">
    <property type="entry name" value="HIPIP_sf"/>
</dbReference>
<dbReference type="Proteomes" id="UP001575181">
    <property type="component" value="Unassembled WGS sequence"/>
</dbReference>
<evidence type="ECO:0000256" key="2">
    <source>
        <dbReference type="ARBA" id="ARBA00022448"/>
    </source>
</evidence>
<dbReference type="PROSITE" id="PS51373">
    <property type="entry name" value="HIPIP"/>
    <property type="match status" value="1"/>
</dbReference>
<keyword evidence="4 8" id="KW-0479">Metal-binding</keyword>
<keyword evidence="6 8" id="KW-0408">Iron</keyword>
<evidence type="ECO:0000256" key="8">
    <source>
        <dbReference type="RuleBase" id="RU000620"/>
    </source>
</evidence>
<comment type="subunit">
    <text evidence="8">Homodimer.</text>
</comment>
<comment type="caution">
    <text evidence="10">The sequence shown here is derived from an EMBL/GenBank/DDBJ whole genome shotgun (WGS) entry which is preliminary data.</text>
</comment>
<reference evidence="10 11" key="1">
    <citation type="submission" date="2024-08" db="EMBL/GenBank/DDBJ databases">
        <title>Whole-genome sequencing of halo(alkali)philic microorganisms from hypersaline lakes.</title>
        <authorList>
            <person name="Sorokin D.Y."/>
            <person name="Merkel A.Y."/>
            <person name="Messina E."/>
            <person name="Yakimov M."/>
        </authorList>
    </citation>
    <scope>NUCLEOTIDE SEQUENCE [LARGE SCALE GENOMIC DNA]</scope>
    <source>
        <strain evidence="10 11">Cl-TMA</strain>
    </source>
</reference>
<keyword evidence="11" id="KW-1185">Reference proteome</keyword>
<dbReference type="EMBL" id="JBGUAW010000003">
    <property type="protein sequence ID" value="MFA9460326.1"/>
    <property type="molecule type" value="Genomic_DNA"/>
</dbReference>
<comment type="similarity">
    <text evidence="8">Belongs to the high-potential iron-sulfur protein (HiPIP) family.</text>
</comment>
<evidence type="ECO:0000256" key="6">
    <source>
        <dbReference type="ARBA" id="ARBA00023004"/>
    </source>
</evidence>
<proteinExistence type="inferred from homology"/>